<proteinExistence type="predicted"/>
<organism evidence="1 2">
    <name type="scientific">Roseinatronobacter domitianus</name>
    <dbReference type="NCBI Taxonomy" id="2940293"/>
    <lineage>
        <taxon>Bacteria</taxon>
        <taxon>Pseudomonadati</taxon>
        <taxon>Pseudomonadota</taxon>
        <taxon>Alphaproteobacteria</taxon>
        <taxon>Rhodobacterales</taxon>
        <taxon>Paracoccaceae</taxon>
        <taxon>Roseinatronobacter</taxon>
    </lineage>
</organism>
<protein>
    <submittedName>
        <fullName evidence="1">Uncharacterized protein</fullName>
    </submittedName>
</protein>
<gene>
    <name evidence="1" type="ORF">M3N55_15415</name>
</gene>
<comment type="caution">
    <text evidence="1">The sequence shown here is derived from an EMBL/GenBank/DDBJ whole genome shotgun (WGS) entry which is preliminary data.</text>
</comment>
<evidence type="ECO:0000313" key="1">
    <source>
        <dbReference type="EMBL" id="MCL1630114.1"/>
    </source>
</evidence>
<keyword evidence="2" id="KW-1185">Reference proteome</keyword>
<name>A0ABT0M5J8_9RHOB</name>
<reference evidence="1 2" key="1">
    <citation type="submission" date="2022-05" db="EMBL/GenBank/DDBJ databases">
        <title>Seasonal and diel survey of microbial diversity of the Tyrrhenian coast.</title>
        <authorList>
            <person name="Gattoni G."/>
            <person name="Corral P."/>
        </authorList>
    </citation>
    <scope>NUCLEOTIDE SEQUENCE [LARGE SCALE GENOMIC DNA]</scope>
    <source>
        <strain evidence="1 2">V10</strain>
    </source>
</reference>
<evidence type="ECO:0000313" key="2">
    <source>
        <dbReference type="Proteomes" id="UP001202550"/>
    </source>
</evidence>
<accession>A0ABT0M5J8</accession>
<dbReference type="RefSeq" id="WP_249060744.1">
    <property type="nucleotide sequence ID" value="NZ_JALZWP010000024.1"/>
</dbReference>
<sequence>MSRQEFEALFLDDAACAEHLAKKRWPEGMPLRPGVTDHPAFRAGDELICDAAYVDGVI</sequence>
<dbReference type="Proteomes" id="UP001202550">
    <property type="component" value="Unassembled WGS sequence"/>
</dbReference>
<dbReference type="EMBL" id="JALZWP010000024">
    <property type="protein sequence ID" value="MCL1630114.1"/>
    <property type="molecule type" value="Genomic_DNA"/>
</dbReference>